<reference evidence="2" key="1">
    <citation type="submission" date="2020-02" db="EMBL/GenBank/DDBJ databases">
        <title>Genomic and physiological characterization of two novel Nitrospinaceae genera.</title>
        <authorList>
            <person name="Mueller A.J."/>
            <person name="Jung M.-Y."/>
            <person name="Strachan C.R."/>
            <person name="Herbold C.W."/>
            <person name="Kirkegaard R.H."/>
            <person name="Daims H."/>
        </authorList>
    </citation>
    <scope>NUCLEOTIDE SEQUENCE [LARGE SCALE GENOMIC DNA]</scope>
</reference>
<dbReference type="KEGG" id="nva:G3M78_09395"/>
<accession>A0A7T0G3P3</accession>
<name>A0A7T0G3P3_9BACT</name>
<evidence type="ECO:0000313" key="1">
    <source>
        <dbReference type="EMBL" id="QPJ65595.1"/>
    </source>
</evidence>
<evidence type="ECO:0008006" key="3">
    <source>
        <dbReference type="Google" id="ProtNLM"/>
    </source>
</evidence>
<sequence length="199" mass="22688">MRIQILSRIVSKQKIWIGVALGLLYGCSAQHIVRLDPQVFVASSQIGANKDINLRIIDKRPDNLLSRWEGKANIRKYTVIPDRNLSDILEEKFKEGLHNMEFRVRADDAQTPLNLQIEILRLRSQYQNKLATMNVRVQSSLRVSCRNGISSFAHTFEDQKVLSKAPVSLFPNEKLINASLSDLIRKILSDPTLLHCLSK</sequence>
<dbReference type="Pfam" id="PF03923">
    <property type="entry name" value="Lipoprotein_16"/>
    <property type="match status" value="1"/>
</dbReference>
<protein>
    <recommendedName>
        <fullName evidence="3">Lipoprotein</fullName>
    </recommendedName>
</protein>
<organism evidence="1 2">
    <name type="scientific">Candidatus Nitrohelix vancouverensis</name>
    <dbReference type="NCBI Taxonomy" id="2705534"/>
    <lineage>
        <taxon>Bacteria</taxon>
        <taxon>Pseudomonadati</taxon>
        <taxon>Nitrospinota/Tectimicrobiota group</taxon>
        <taxon>Nitrospinota</taxon>
        <taxon>Nitrospinia</taxon>
        <taxon>Nitrospinales</taxon>
        <taxon>Nitrospinaceae</taxon>
        <taxon>Candidatus Nitrohelix</taxon>
    </lineage>
</organism>
<dbReference type="Proteomes" id="UP000594464">
    <property type="component" value="Chromosome"/>
</dbReference>
<dbReference type="AlphaFoldDB" id="A0A7T0G3P3"/>
<gene>
    <name evidence="1" type="ORF">G3M78_09395</name>
</gene>
<evidence type="ECO:0000313" key="2">
    <source>
        <dbReference type="Proteomes" id="UP000594464"/>
    </source>
</evidence>
<dbReference type="InterPro" id="IPR005619">
    <property type="entry name" value="Uncharacterised_YajG"/>
</dbReference>
<proteinExistence type="predicted"/>
<dbReference type="EMBL" id="CP048620">
    <property type="protein sequence ID" value="QPJ65595.1"/>
    <property type="molecule type" value="Genomic_DNA"/>
</dbReference>
<dbReference type="PROSITE" id="PS51257">
    <property type="entry name" value="PROKAR_LIPOPROTEIN"/>
    <property type="match status" value="1"/>
</dbReference>